<evidence type="ECO:0000313" key="2">
    <source>
        <dbReference type="Proteomes" id="UP000064201"/>
    </source>
</evidence>
<dbReference type="AlphaFoldDB" id="A0A0G3GAP8"/>
<protein>
    <submittedName>
        <fullName evidence="1">Membrane protein</fullName>
    </submittedName>
</protein>
<sequence length="155" mass="17106">MTGYALANVLHVLAVVIWVGGMFFAYMFLRPVAGQQLEGPARLKLWEGVFARFFPWVWASVLVILVTGFYLIFGVFGGMGDVHPSVHTMLLLGLIMMAIFAHVFFAPYRRMRKAIAANDTEEGLRRLGQIRILVGINTVIGLVTIVVASGGRLPL</sequence>
<dbReference type="Pfam" id="PF05425">
    <property type="entry name" value="CopD"/>
    <property type="match status" value="1"/>
</dbReference>
<dbReference type="PATRIC" id="fig|106634.4.peg.2287"/>
<accession>A0A0G3GAP8</accession>
<dbReference type="KEGG" id="tvr:TVD_11215"/>
<dbReference type="InterPro" id="IPR008457">
    <property type="entry name" value="Cu-R_CopD_dom"/>
</dbReference>
<dbReference type="OrthoDB" id="8419862at2"/>
<evidence type="ECO:0000313" key="1">
    <source>
        <dbReference type="EMBL" id="AKJ95886.1"/>
    </source>
</evidence>
<dbReference type="GO" id="GO:0016020">
    <property type="term" value="C:membrane"/>
    <property type="evidence" value="ECO:0007669"/>
    <property type="project" value="InterPro"/>
</dbReference>
<dbReference type="Proteomes" id="UP000064201">
    <property type="component" value="Chromosome"/>
</dbReference>
<organism evidence="1 2">
    <name type="scientific">Thioalkalivibrio versutus</name>
    <dbReference type="NCBI Taxonomy" id="106634"/>
    <lineage>
        <taxon>Bacteria</taxon>
        <taxon>Pseudomonadati</taxon>
        <taxon>Pseudomonadota</taxon>
        <taxon>Gammaproteobacteria</taxon>
        <taxon>Chromatiales</taxon>
        <taxon>Ectothiorhodospiraceae</taxon>
        <taxon>Thioalkalivibrio</taxon>
    </lineage>
</organism>
<dbReference type="RefSeq" id="WP_018144117.1">
    <property type="nucleotide sequence ID" value="NZ_CP011367.1"/>
</dbReference>
<reference evidence="1 2" key="1">
    <citation type="submission" date="2015-04" db="EMBL/GenBank/DDBJ databases">
        <title>Complete Sequence for the Genome of the Thioalkalivibrio versutus D301.</title>
        <authorList>
            <person name="Mu T."/>
            <person name="Zhou J."/>
            <person name="Xu X."/>
        </authorList>
    </citation>
    <scope>NUCLEOTIDE SEQUENCE [LARGE SCALE GENOMIC DNA]</scope>
    <source>
        <strain evidence="1 2">D301</strain>
    </source>
</reference>
<dbReference type="STRING" id="106634.TVD_11215"/>
<keyword evidence="2" id="KW-1185">Reference proteome</keyword>
<dbReference type="EMBL" id="CP011367">
    <property type="protein sequence ID" value="AKJ95886.1"/>
    <property type="molecule type" value="Genomic_DNA"/>
</dbReference>
<gene>
    <name evidence="1" type="ORF">TVD_11215</name>
</gene>
<name>A0A0G3GAP8_9GAMM</name>
<proteinExistence type="predicted"/>